<keyword evidence="7" id="KW-1185">Reference proteome</keyword>
<accession>A0A4Y7SH48</accession>
<evidence type="ECO:0000259" key="5">
    <source>
        <dbReference type="Pfam" id="PF07989"/>
    </source>
</evidence>
<feature type="region of interest" description="Disordered" evidence="4">
    <location>
        <begin position="113"/>
        <end position="141"/>
    </location>
</feature>
<feature type="coiled-coil region" evidence="3">
    <location>
        <begin position="933"/>
        <end position="1080"/>
    </location>
</feature>
<proteinExistence type="predicted"/>
<evidence type="ECO:0000256" key="2">
    <source>
        <dbReference type="ARBA" id="ARBA00022490"/>
    </source>
</evidence>
<keyword evidence="2" id="KW-0963">Cytoplasm</keyword>
<dbReference type="EMBL" id="QPFP01000117">
    <property type="protein sequence ID" value="TEB21227.1"/>
    <property type="molecule type" value="Genomic_DNA"/>
</dbReference>
<name>A0A4Y7SH48_COPMI</name>
<comment type="subcellular location">
    <subcellularLocation>
        <location evidence="1">Cytoplasm</location>
    </subcellularLocation>
</comment>
<feature type="region of interest" description="Disordered" evidence="4">
    <location>
        <begin position="309"/>
        <end position="331"/>
    </location>
</feature>
<evidence type="ECO:0000313" key="7">
    <source>
        <dbReference type="Proteomes" id="UP000298030"/>
    </source>
</evidence>
<feature type="region of interest" description="Disordered" evidence="4">
    <location>
        <begin position="34"/>
        <end position="74"/>
    </location>
</feature>
<feature type="compositionally biased region" description="Basic and acidic residues" evidence="4">
    <location>
        <begin position="375"/>
        <end position="385"/>
    </location>
</feature>
<dbReference type="OrthoDB" id="10255000at2759"/>
<dbReference type="PANTHER" id="PTHR23159">
    <property type="entry name" value="CENTROSOMAL PROTEIN 2"/>
    <property type="match status" value="1"/>
</dbReference>
<dbReference type="InterPro" id="IPR012943">
    <property type="entry name" value="Cnn_1N"/>
</dbReference>
<dbReference type="STRING" id="71717.A0A4Y7SH48"/>
<dbReference type="GO" id="GO:0005737">
    <property type="term" value="C:cytoplasm"/>
    <property type="evidence" value="ECO:0007669"/>
    <property type="project" value="UniProtKB-SubCell"/>
</dbReference>
<sequence length="1088" mass="123989">MAAALNTHEPEDLSLSISPGNSLTHPDFSLGSFASGVSTPHRSNVLRPPRTSLAPPNGGSTNGASPLGPRRTKNVGDYASLLDETDEGVDLNASVGADMPDTPGPATGMKGILGRTRSGTVTGGSTASTTNTNGASSTTTKVSKLTLREQEKHIDSLKKENFSIKLRVHFLEDQLARLAPDQMEAALKQNINLKIEVQQRGMEIKKLKKLVLSLEHELERSQRNAAQAASSANSSQRERELEELLRERELELRELRRRKAEKADDDDMFVREAESRNRELEEELDNVKGLLEENMDEITRLQELLERRGGDANASGSGSRSALQARVEQLESENADLKEKLAERDDLINQLQDDRDDLTDALNELQLRLEDLQQRRQHESLERSQSRAALLSEQEEREELEEELNQLRDRVAALMIEMQSKEDELERVKGQIEVLHEEHKQIVDEVENEWRGEVEEARGQADELKDVLAERDQECQDLRAKVTDFEAEADAMHAKYEDALHQLEEELHEKERLLEDRERELDEKEEEMERRELEIESARGTIDKLGEQIYELEDENDRLKEDVDRTRDEEGMERDRLEAVVAALKEKNAALKAELQDLHDAYSQAKQDLEHHLSKQEELAQHIEALVNELEAERSAHKISSQELASLNKQFDAQSAAHRRALDAKERELQQALMDLDRAGGRLKEREVDLERLQEALRDVEKERAKLGENATTAKFSLQLEVDRLKRDLERAEDELSRLRTEIASREAAYRDREAAMEKLHSDNRDLASELAAQTQARLNLSEKLDEAQKSLKEKESEVSSLRARLNDVEGRLSKDSRALVQAEGMYRDQLTERNTLLLTIYQYLDKILGVEKTPKKGSAAETKPFTNFSVFHDNLITRLKALSQIQLDFDKRAKEVESRFTDKLGEMRRQLDSRWRQIDKFEQSVKLVGEAKAGWRRKLKEKEGEAEALKANNSDLSAQVSLLKRTNPADHSELRSLTARAMNAERRLNNAQNQLLASEEKLAALNARTTTADEKWEARVREYESRLRAAEEKVKRERQGGKERVAELEGVVKKLNREVEEAKKRNVQVGEIVETAERRKSSPRGGR</sequence>
<gene>
    <name evidence="6" type="ORF">FA13DRAFT_1643229</name>
</gene>
<feature type="compositionally biased region" description="Low complexity" evidence="4">
    <location>
        <begin position="114"/>
        <end position="141"/>
    </location>
</feature>
<dbReference type="AlphaFoldDB" id="A0A4Y7SH48"/>
<dbReference type="Proteomes" id="UP000298030">
    <property type="component" value="Unassembled WGS sequence"/>
</dbReference>
<reference evidence="6 7" key="1">
    <citation type="journal article" date="2019" name="Nat. Ecol. Evol.">
        <title>Megaphylogeny resolves global patterns of mushroom evolution.</title>
        <authorList>
            <person name="Varga T."/>
            <person name="Krizsan K."/>
            <person name="Foldi C."/>
            <person name="Dima B."/>
            <person name="Sanchez-Garcia M."/>
            <person name="Sanchez-Ramirez S."/>
            <person name="Szollosi G.J."/>
            <person name="Szarkandi J.G."/>
            <person name="Papp V."/>
            <person name="Albert L."/>
            <person name="Andreopoulos W."/>
            <person name="Angelini C."/>
            <person name="Antonin V."/>
            <person name="Barry K.W."/>
            <person name="Bougher N.L."/>
            <person name="Buchanan P."/>
            <person name="Buyck B."/>
            <person name="Bense V."/>
            <person name="Catcheside P."/>
            <person name="Chovatia M."/>
            <person name="Cooper J."/>
            <person name="Damon W."/>
            <person name="Desjardin D."/>
            <person name="Finy P."/>
            <person name="Geml J."/>
            <person name="Haridas S."/>
            <person name="Hughes K."/>
            <person name="Justo A."/>
            <person name="Karasinski D."/>
            <person name="Kautmanova I."/>
            <person name="Kiss B."/>
            <person name="Kocsube S."/>
            <person name="Kotiranta H."/>
            <person name="LaButti K.M."/>
            <person name="Lechner B.E."/>
            <person name="Liimatainen K."/>
            <person name="Lipzen A."/>
            <person name="Lukacs Z."/>
            <person name="Mihaltcheva S."/>
            <person name="Morgado L.N."/>
            <person name="Niskanen T."/>
            <person name="Noordeloos M.E."/>
            <person name="Ohm R.A."/>
            <person name="Ortiz-Santana B."/>
            <person name="Ovrebo C."/>
            <person name="Racz N."/>
            <person name="Riley R."/>
            <person name="Savchenko A."/>
            <person name="Shiryaev A."/>
            <person name="Soop K."/>
            <person name="Spirin V."/>
            <person name="Szebenyi C."/>
            <person name="Tomsovsky M."/>
            <person name="Tulloss R.E."/>
            <person name="Uehling J."/>
            <person name="Grigoriev I.V."/>
            <person name="Vagvolgyi C."/>
            <person name="Papp T."/>
            <person name="Martin F.M."/>
            <person name="Miettinen O."/>
            <person name="Hibbett D.S."/>
            <person name="Nagy L.G."/>
        </authorList>
    </citation>
    <scope>NUCLEOTIDE SEQUENCE [LARGE SCALE GENOMIC DNA]</scope>
    <source>
        <strain evidence="6 7">FP101781</strain>
    </source>
</reference>
<dbReference type="PANTHER" id="PTHR23159:SF60">
    <property type="entry name" value="SPINDLE ASSEMBLY ABNORMAL PROTEIN 4"/>
    <property type="match status" value="1"/>
</dbReference>
<dbReference type="Gene3D" id="1.10.287.1490">
    <property type="match status" value="2"/>
</dbReference>
<protein>
    <recommendedName>
        <fullName evidence="5">Centrosomin N-terminal motif 1 domain-containing protein</fullName>
    </recommendedName>
</protein>
<comment type="caution">
    <text evidence="6">The sequence shown here is derived from an EMBL/GenBank/DDBJ whole genome shotgun (WGS) entry which is preliminary data.</text>
</comment>
<evidence type="ECO:0000256" key="1">
    <source>
        <dbReference type="ARBA" id="ARBA00004496"/>
    </source>
</evidence>
<dbReference type="GO" id="GO:0005815">
    <property type="term" value="C:microtubule organizing center"/>
    <property type="evidence" value="ECO:0007669"/>
    <property type="project" value="InterPro"/>
</dbReference>
<evidence type="ECO:0000256" key="3">
    <source>
        <dbReference type="SAM" id="Coils"/>
    </source>
</evidence>
<feature type="region of interest" description="Disordered" evidence="4">
    <location>
        <begin position="375"/>
        <end position="395"/>
    </location>
</feature>
<organism evidence="6 7">
    <name type="scientific">Coprinellus micaceus</name>
    <name type="common">Glistening ink-cap mushroom</name>
    <name type="synonym">Coprinus micaceus</name>
    <dbReference type="NCBI Taxonomy" id="71717"/>
    <lineage>
        <taxon>Eukaryota</taxon>
        <taxon>Fungi</taxon>
        <taxon>Dikarya</taxon>
        <taxon>Basidiomycota</taxon>
        <taxon>Agaricomycotina</taxon>
        <taxon>Agaricomycetes</taxon>
        <taxon>Agaricomycetidae</taxon>
        <taxon>Agaricales</taxon>
        <taxon>Agaricineae</taxon>
        <taxon>Psathyrellaceae</taxon>
        <taxon>Coprinellus</taxon>
    </lineage>
</organism>
<feature type="domain" description="Centrosomin N-terminal motif 1" evidence="5">
    <location>
        <begin position="146"/>
        <end position="219"/>
    </location>
</feature>
<evidence type="ECO:0000256" key="4">
    <source>
        <dbReference type="SAM" id="MobiDB-lite"/>
    </source>
</evidence>
<dbReference type="Pfam" id="PF07989">
    <property type="entry name" value="Cnn_1N"/>
    <property type="match status" value="1"/>
</dbReference>
<evidence type="ECO:0000313" key="6">
    <source>
        <dbReference type="EMBL" id="TEB21227.1"/>
    </source>
</evidence>
<keyword evidence="3" id="KW-0175">Coiled coil</keyword>